<dbReference type="SUPFAM" id="SSF50199">
    <property type="entry name" value="Staphylococcal nuclease"/>
    <property type="match status" value="1"/>
</dbReference>
<dbReference type="Gene3D" id="2.40.50.90">
    <property type="match status" value="1"/>
</dbReference>
<evidence type="ECO:0000313" key="2">
    <source>
        <dbReference type="Proteomes" id="UP000070549"/>
    </source>
</evidence>
<keyword evidence="2" id="KW-1185">Reference proteome</keyword>
<evidence type="ECO:0000313" key="1">
    <source>
        <dbReference type="EMBL" id="KXB04291.1"/>
    </source>
</evidence>
<dbReference type="AlphaFoldDB" id="A0A133VCZ1"/>
<dbReference type="EMBL" id="LHYC01000077">
    <property type="protein sequence ID" value="KXB04291.1"/>
    <property type="molecule type" value="Genomic_DNA"/>
</dbReference>
<accession>A0A133VCZ1</accession>
<comment type="caution">
    <text evidence="1">The sequence shown here is derived from an EMBL/GenBank/DDBJ whole genome shotgun (WGS) entry which is preliminary data.</text>
</comment>
<proteinExistence type="predicted"/>
<dbReference type="Proteomes" id="UP000070549">
    <property type="component" value="Unassembled WGS sequence"/>
</dbReference>
<dbReference type="InterPro" id="IPR035437">
    <property type="entry name" value="SNase_OB-fold_sf"/>
</dbReference>
<evidence type="ECO:0008006" key="3">
    <source>
        <dbReference type="Google" id="ProtNLM"/>
    </source>
</evidence>
<gene>
    <name evidence="1" type="ORF">AKJ49_02255</name>
</gene>
<sequence length="204" mass="23427">MKSKKIGIVILASLIAGIVLPSHLQNSKKSLETPNYEATATVEKIIDGDTLSVKIQKIIDPHKGIEPGIDKLRLAGIDTAELSQNKAAEETKKVKNMTQKEYEDTLFYERAFRAKKILENIIPPETKIYLDIDDLAFGKRSYRGYFDRIIAIIYKKKDNEWININAKVVNQEYSKGPSSDYPILSKYNTEFDPHRWLENDYPYL</sequence>
<organism evidence="1 2">
    <name type="scientific">candidate division MSBL1 archaeon SCGC-AAA382A03</name>
    <dbReference type="NCBI Taxonomy" id="1698278"/>
    <lineage>
        <taxon>Archaea</taxon>
        <taxon>Methanobacteriati</taxon>
        <taxon>Methanobacteriota</taxon>
        <taxon>candidate division MSBL1</taxon>
    </lineage>
</organism>
<reference evidence="1 2" key="1">
    <citation type="journal article" date="2016" name="Sci. Rep.">
        <title>Metabolic traits of an uncultured archaeal lineage -MSBL1- from brine pools of the Red Sea.</title>
        <authorList>
            <person name="Mwirichia R."/>
            <person name="Alam I."/>
            <person name="Rashid M."/>
            <person name="Vinu M."/>
            <person name="Ba-Alawi W."/>
            <person name="Anthony Kamau A."/>
            <person name="Kamanda Ngugi D."/>
            <person name="Goker M."/>
            <person name="Klenk H.P."/>
            <person name="Bajic V."/>
            <person name="Stingl U."/>
        </authorList>
    </citation>
    <scope>NUCLEOTIDE SEQUENCE [LARGE SCALE GENOMIC DNA]</scope>
    <source>
        <strain evidence="1">SCGC-AAA382A03</strain>
    </source>
</reference>
<name>A0A133VCZ1_9EURY</name>
<protein>
    <recommendedName>
        <fullName evidence="3">TNase-like domain-containing protein</fullName>
    </recommendedName>
</protein>